<dbReference type="GO" id="GO:0032153">
    <property type="term" value="C:cell division site"/>
    <property type="evidence" value="ECO:0007669"/>
    <property type="project" value="TreeGrafter"/>
</dbReference>
<feature type="compositionally biased region" description="Polar residues" evidence="1">
    <location>
        <begin position="13"/>
        <end position="25"/>
    </location>
</feature>
<feature type="compositionally biased region" description="Basic and acidic residues" evidence="1">
    <location>
        <begin position="155"/>
        <end position="166"/>
    </location>
</feature>
<feature type="compositionally biased region" description="Pro residues" evidence="1">
    <location>
        <begin position="234"/>
        <end position="251"/>
    </location>
</feature>
<feature type="region of interest" description="Disordered" evidence="1">
    <location>
        <begin position="1"/>
        <end position="64"/>
    </location>
</feature>
<evidence type="ECO:0000256" key="1">
    <source>
        <dbReference type="SAM" id="MobiDB-lite"/>
    </source>
</evidence>
<protein>
    <recommendedName>
        <fullName evidence="4">HCP-like protein</fullName>
    </recommendedName>
</protein>
<dbReference type="Pfam" id="PF08238">
    <property type="entry name" value="Sel1"/>
    <property type="match status" value="3"/>
</dbReference>
<accession>A0A9P3GEF3</accession>
<dbReference type="SMART" id="SM00671">
    <property type="entry name" value="SEL1"/>
    <property type="match status" value="3"/>
</dbReference>
<dbReference type="InterPro" id="IPR011990">
    <property type="entry name" value="TPR-like_helical_dom_sf"/>
</dbReference>
<evidence type="ECO:0000313" key="2">
    <source>
        <dbReference type="EMBL" id="GJE94177.1"/>
    </source>
</evidence>
<evidence type="ECO:0000313" key="3">
    <source>
        <dbReference type="Proteomes" id="UP000703269"/>
    </source>
</evidence>
<comment type="caution">
    <text evidence="2">The sequence shown here is derived from an EMBL/GenBank/DDBJ whole genome shotgun (WGS) entry which is preliminary data.</text>
</comment>
<feature type="region of interest" description="Disordered" evidence="1">
    <location>
        <begin position="274"/>
        <end position="316"/>
    </location>
</feature>
<dbReference type="Proteomes" id="UP000703269">
    <property type="component" value="Unassembled WGS sequence"/>
</dbReference>
<reference evidence="2 3" key="1">
    <citation type="submission" date="2021-08" db="EMBL/GenBank/DDBJ databases">
        <title>Draft Genome Sequence of Phanerochaete sordida strain YK-624.</title>
        <authorList>
            <person name="Mori T."/>
            <person name="Dohra H."/>
            <person name="Suzuki T."/>
            <person name="Kawagishi H."/>
            <person name="Hirai H."/>
        </authorList>
    </citation>
    <scope>NUCLEOTIDE SEQUENCE [LARGE SCALE GENOMIC DNA]</scope>
    <source>
        <strain evidence="2 3">YK-624</strain>
    </source>
</reference>
<name>A0A9P3GEF3_9APHY</name>
<dbReference type="PANTHER" id="PTHR43628">
    <property type="entry name" value="ACTIVATOR OF C KINASE PROTEIN 1-RELATED"/>
    <property type="match status" value="1"/>
</dbReference>
<sequence length="496" mass="53800">MDPRAQSPLVHVQQASPLDTLVRSASSRRTRNAQASTRQPVQLGVPETAPRQPASQEWAPPHSPLLHTQFRGSVASTTLSAYDQASYAASGHSSQLYDDTAHRDHLRGTRGASMASQYSYEAYDEMDGRMQPAYDGRGVSMGSQYSYDEITASYTDDRRNSSRTVERVPSVLVSSPEPPPVQSGRVPSKLPPGHSNFSRPAPPPRPSEDQKRHVLMRNAHSQSSTSLHEQTQVIPPPALSPPPTQPLPPVPGARAPSPQNSLYSSYSYYPYEAPLPSPGSPGQAPPMPSPTIAVRPPSPARNPSPAGDDPSADALKNPKTAQDFLQLGIQHHLANELAESAVCFEKSATIGGGCGMGMLMWGLAQRHGWGCEQSESRGFKWLQKAAEVALSDLEAERAAGIDKKAVKSEMVLAIYEVGQSFFRGWGVAKDKKMAVSFFRLASELGDPDAQQELAFCLLNGKGCKKDRKEAAKWYRAAVTQGASDVGLAWIYKEKFM</sequence>
<dbReference type="GO" id="GO:0010972">
    <property type="term" value="P:negative regulation of G2/M transition of mitotic cell cycle"/>
    <property type="evidence" value="ECO:0007669"/>
    <property type="project" value="TreeGrafter"/>
</dbReference>
<dbReference type="OrthoDB" id="2148946at2759"/>
<dbReference type="EMBL" id="BPQB01000038">
    <property type="protein sequence ID" value="GJE94177.1"/>
    <property type="molecule type" value="Genomic_DNA"/>
</dbReference>
<feature type="compositionally biased region" description="Polar residues" evidence="1">
    <location>
        <begin position="219"/>
        <end position="233"/>
    </location>
</feature>
<dbReference type="InterPro" id="IPR006597">
    <property type="entry name" value="Sel1-like"/>
</dbReference>
<organism evidence="2 3">
    <name type="scientific">Phanerochaete sordida</name>
    <dbReference type="NCBI Taxonomy" id="48140"/>
    <lineage>
        <taxon>Eukaryota</taxon>
        <taxon>Fungi</taxon>
        <taxon>Dikarya</taxon>
        <taxon>Basidiomycota</taxon>
        <taxon>Agaricomycotina</taxon>
        <taxon>Agaricomycetes</taxon>
        <taxon>Polyporales</taxon>
        <taxon>Phanerochaetaceae</taxon>
        <taxon>Phanerochaete</taxon>
    </lineage>
</organism>
<feature type="compositionally biased region" description="Pro residues" evidence="1">
    <location>
        <begin position="274"/>
        <end position="289"/>
    </location>
</feature>
<dbReference type="AlphaFoldDB" id="A0A9P3GEF3"/>
<keyword evidence="3" id="KW-1185">Reference proteome</keyword>
<dbReference type="Gene3D" id="1.25.40.10">
    <property type="entry name" value="Tetratricopeptide repeat domain"/>
    <property type="match status" value="1"/>
</dbReference>
<feature type="region of interest" description="Disordered" evidence="1">
    <location>
        <begin position="153"/>
        <end position="261"/>
    </location>
</feature>
<evidence type="ECO:0008006" key="4">
    <source>
        <dbReference type="Google" id="ProtNLM"/>
    </source>
</evidence>
<gene>
    <name evidence="2" type="ORF">PsYK624_103450</name>
</gene>
<dbReference type="InterPro" id="IPR052945">
    <property type="entry name" value="Mitotic_Regulator"/>
</dbReference>
<dbReference type="SUPFAM" id="SSF81901">
    <property type="entry name" value="HCP-like"/>
    <property type="match status" value="1"/>
</dbReference>
<dbReference type="PANTHER" id="PTHR43628:SF1">
    <property type="entry name" value="CHITIN SYNTHASE REGULATORY FACTOR 2-RELATED"/>
    <property type="match status" value="1"/>
</dbReference>
<proteinExistence type="predicted"/>